<keyword evidence="1" id="KW-0812">Transmembrane</keyword>
<accession>A0A6G5A490</accession>
<reference evidence="2" key="1">
    <citation type="submission" date="2020-03" db="EMBL/GenBank/DDBJ databases">
        <title>A transcriptome and proteome of the tick Rhipicephalus microplus shaped by the genetic composition of its hosts and developmental stage.</title>
        <authorList>
            <person name="Garcia G.R."/>
            <person name="Ribeiro J.M.C."/>
            <person name="Maruyama S.R."/>
            <person name="Gardinasse L.G."/>
            <person name="Nelson K."/>
            <person name="Ferreira B.R."/>
            <person name="Andrade T.G."/>
            <person name="Santos I.K.F.M."/>
        </authorList>
    </citation>
    <scope>NUCLEOTIDE SEQUENCE</scope>
    <source>
        <strain evidence="2">NSGR</strain>
        <tissue evidence="2">Salivary glands</tissue>
    </source>
</reference>
<name>A0A6G5A490_RHIMP</name>
<feature type="transmembrane region" description="Helical" evidence="1">
    <location>
        <begin position="7"/>
        <end position="25"/>
    </location>
</feature>
<dbReference type="AlphaFoldDB" id="A0A6G5A490"/>
<dbReference type="EMBL" id="GIKN01002743">
    <property type="protein sequence ID" value="NIE45016.1"/>
    <property type="molecule type" value="Transcribed_RNA"/>
</dbReference>
<evidence type="ECO:0000256" key="1">
    <source>
        <dbReference type="SAM" id="Phobius"/>
    </source>
</evidence>
<keyword evidence="1" id="KW-1133">Transmembrane helix</keyword>
<protein>
    <submittedName>
        <fullName evidence="2">Uncharacterized protein</fullName>
    </submittedName>
</protein>
<proteinExistence type="predicted"/>
<evidence type="ECO:0000313" key="2">
    <source>
        <dbReference type="EMBL" id="NIE45016.1"/>
    </source>
</evidence>
<organism evidence="2">
    <name type="scientific">Rhipicephalus microplus</name>
    <name type="common">Cattle tick</name>
    <name type="synonym">Boophilus microplus</name>
    <dbReference type="NCBI Taxonomy" id="6941"/>
    <lineage>
        <taxon>Eukaryota</taxon>
        <taxon>Metazoa</taxon>
        <taxon>Ecdysozoa</taxon>
        <taxon>Arthropoda</taxon>
        <taxon>Chelicerata</taxon>
        <taxon>Arachnida</taxon>
        <taxon>Acari</taxon>
        <taxon>Parasitiformes</taxon>
        <taxon>Ixodida</taxon>
        <taxon>Ixodoidea</taxon>
        <taxon>Ixodidae</taxon>
        <taxon>Rhipicephalinae</taxon>
        <taxon>Rhipicephalus</taxon>
        <taxon>Boophilus</taxon>
    </lineage>
</organism>
<sequence>MTRARPFAYISFSYISLFIFIFGYICTKKLKCQECYQGGMSCVQPNHQECISNCVSAALPSISCSDCM</sequence>
<keyword evidence="1" id="KW-0472">Membrane</keyword>